<dbReference type="PANTHER" id="PTHR47723:SF19">
    <property type="entry name" value="POLYNUCLEOTIDYL TRANSFERASE, RIBONUCLEASE H-LIKE SUPERFAMILY PROTEIN"/>
    <property type="match status" value="1"/>
</dbReference>
<organism evidence="2 3">
    <name type="scientific">Dipteronia dyeriana</name>
    <dbReference type="NCBI Taxonomy" id="168575"/>
    <lineage>
        <taxon>Eukaryota</taxon>
        <taxon>Viridiplantae</taxon>
        <taxon>Streptophyta</taxon>
        <taxon>Embryophyta</taxon>
        <taxon>Tracheophyta</taxon>
        <taxon>Spermatophyta</taxon>
        <taxon>Magnoliopsida</taxon>
        <taxon>eudicotyledons</taxon>
        <taxon>Gunneridae</taxon>
        <taxon>Pentapetalae</taxon>
        <taxon>rosids</taxon>
        <taxon>malvids</taxon>
        <taxon>Sapindales</taxon>
        <taxon>Sapindaceae</taxon>
        <taxon>Hippocastanoideae</taxon>
        <taxon>Acereae</taxon>
        <taxon>Dipteronia</taxon>
    </lineage>
</organism>
<dbReference type="PROSITE" id="PS50879">
    <property type="entry name" value="RNASE_H_1"/>
    <property type="match status" value="1"/>
</dbReference>
<gene>
    <name evidence="2" type="ORF">Ddye_017235</name>
</gene>
<comment type="caution">
    <text evidence="2">The sequence shown here is derived from an EMBL/GenBank/DDBJ whole genome shotgun (WGS) entry which is preliminary data.</text>
</comment>
<dbReference type="GO" id="GO:0004523">
    <property type="term" value="F:RNA-DNA hybrid ribonuclease activity"/>
    <property type="evidence" value="ECO:0007669"/>
    <property type="project" value="InterPro"/>
</dbReference>
<dbReference type="InterPro" id="IPR053151">
    <property type="entry name" value="RNase_H-like"/>
</dbReference>
<accession>A0AAD9U8V4</accession>
<name>A0AAD9U8V4_9ROSI</name>
<sequence length="148" mass="16817">MCLKKIAVDLKVHRQLNKQDLDLLNELNLEMPRLVTRKCHPVTWSRPPSGWIKLNCDGSCRNNPGSSRGRGILWDIDGNFKAAFSTHFGIGTNNRVELKAMLEGIQLCKSLFFSKVIIESDSKLIVDWFRTGLFSCLFPLLRPVLFAV</sequence>
<proteinExistence type="predicted"/>
<dbReference type="Pfam" id="PF13456">
    <property type="entry name" value="RVT_3"/>
    <property type="match status" value="1"/>
</dbReference>
<evidence type="ECO:0000259" key="1">
    <source>
        <dbReference type="PROSITE" id="PS50879"/>
    </source>
</evidence>
<reference evidence="2" key="1">
    <citation type="journal article" date="2023" name="Plant J.">
        <title>Genome sequences and population genomics provide insights into the demographic history, inbreeding, and mutation load of two 'living fossil' tree species of Dipteronia.</title>
        <authorList>
            <person name="Feng Y."/>
            <person name="Comes H.P."/>
            <person name="Chen J."/>
            <person name="Zhu S."/>
            <person name="Lu R."/>
            <person name="Zhang X."/>
            <person name="Li P."/>
            <person name="Qiu J."/>
            <person name="Olsen K.M."/>
            <person name="Qiu Y."/>
        </authorList>
    </citation>
    <scope>NUCLEOTIDE SEQUENCE</scope>
    <source>
        <strain evidence="2">KIB01</strain>
    </source>
</reference>
<protein>
    <recommendedName>
        <fullName evidence="1">RNase H type-1 domain-containing protein</fullName>
    </recommendedName>
</protein>
<dbReference type="InterPro" id="IPR036397">
    <property type="entry name" value="RNaseH_sf"/>
</dbReference>
<dbReference type="Gene3D" id="3.30.420.10">
    <property type="entry name" value="Ribonuclease H-like superfamily/Ribonuclease H"/>
    <property type="match status" value="1"/>
</dbReference>
<dbReference type="SUPFAM" id="SSF53098">
    <property type="entry name" value="Ribonuclease H-like"/>
    <property type="match status" value="1"/>
</dbReference>
<keyword evidence="3" id="KW-1185">Reference proteome</keyword>
<dbReference type="Proteomes" id="UP001280121">
    <property type="component" value="Unassembled WGS sequence"/>
</dbReference>
<dbReference type="AlphaFoldDB" id="A0AAD9U8V4"/>
<dbReference type="InterPro" id="IPR002156">
    <property type="entry name" value="RNaseH_domain"/>
</dbReference>
<dbReference type="CDD" id="cd06222">
    <property type="entry name" value="RNase_H_like"/>
    <property type="match status" value="1"/>
</dbReference>
<evidence type="ECO:0000313" key="3">
    <source>
        <dbReference type="Proteomes" id="UP001280121"/>
    </source>
</evidence>
<evidence type="ECO:0000313" key="2">
    <source>
        <dbReference type="EMBL" id="KAK2649746.1"/>
    </source>
</evidence>
<feature type="domain" description="RNase H type-1" evidence="1">
    <location>
        <begin position="48"/>
        <end position="148"/>
    </location>
</feature>
<dbReference type="EMBL" id="JANJYI010000005">
    <property type="protein sequence ID" value="KAK2649746.1"/>
    <property type="molecule type" value="Genomic_DNA"/>
</dbReference>
<dbReference type="InterPro" id="IPR044730">
    <property type="entry name" value="RNase_H-like_dom_plant"/>
</dbReference>
<dbReference type="InterPro" id="IPR012337">
    <property type="entry name" value="RNaseH-like_sf"/>
</dbReference>
<dbReference type="GO" id="GO:0003676">
    <property type="term" value="F:nucleic acid binding"/>
    <property type="evidence" value="ECO:0007669"/>
    <property type="project" value="InterPro"/>
</dbReference>
<dbReference type="PANTHER" id="PTHR47723">
    <property type="entry name" value="OS05G0353850 PROTEIN"/>
    <property type="match status" value="1"/>
</dbReference>